<dbReference type="AlphaFoldDB" id="A0AAW9RSI2"/>
<evidence type="ECO:0008006" key="4">
    <source>
        <dbReference type="Google" id="ProtNLM"/>
    </source>
</evidence>
<evidence type="ECO:0000313" key="3">
    <source>
        <dbReference type="Proteomes" id="UP001378188"/>
    </source>
</evidence>
<feature type="transmembrane region" description="Helical" evidence="1">
    <location>
        <begin position="12"/>
        <end position="33"/>
    </location>
</feature>
<feature type="transmembrane region" description="Helical" evidence="1">
    <location>
        <begin position="40"/>
        <end position="61"/>
    </location>
</feature>
<accession>A0AAW9RSI2</accession>
<keyword evidence="1" id="KW-0812">Transmembrane</keyword>
<sequence>MVLGLSISAFTTLHVLLSLVGIASGLVAVAAMISRRSSPGWTALFLTTTLLTTLTGFLFPISVLTPALIVGLVSLALLIAALLALYAFHSRGAWRWIFVVTAVAALYLNVFVLIVQAFQKIGFLNALAPTQSEPPFLVAQAAALLAFLIAGYLAAVRIPPRGLPAV</sequence>
<keyword evidence="1" id="KW-0472">Membrane</keyword>
<dbReference type="EMBL" id="JAZHOF010000005">
    <property type="protein sequence ID" value="MEJ8572731.1"/>
    <property type="molecule type" value="Genomic_DNA"/>
</dbReference>
<organism evidence="2 3">
    <name type="scientific">Microbaculum marinum</name>
    <dbReference type="NCBI Taxonomy" id="1764581"/>
    <lineage>
        <taxon>Bacteria</taxon>
        <taxon>Pseudomonadati</taxon>
        <taxon>Pseudomonadota</taxon>
        <taxon>Alphaproteobacteria</taxon>
        <taxon>Hyphomicrobiales</taxon>
        <taxon>Tepidamorphaceae</taxon>
        <taxon>Microbaculum</taxon>
    </lineage>
</organism>
<gene>
    <name evidence="2" type="ORF">V3328_14665</name>
</gene>
<feature type="transmembrane region" description="Helical" evidence="1">
    <location>
        <begin position="67"/>
        <end position="89"/>
    </location>
</feature>
<protein>
    <recommendedName>
        <fullName evidence="4">DUF420 domain-containing protein</fullName>
    </recommendedName>
</protein>
<proteinExistence type="predicted"/>
<name>A0AAW9RSI2_9HYPH</name>
<reference evidence="2 3" key="1">
    <citation type="submission" date="2024-02" db="EMBL/GenBank/DDBJ databases">
        <title>Genome analysis and characterization of Microbaculum marinisediminis sp. nov., isolated from marine sediment.</title>
        <authorList>
            <person name="Du Z.-J."/>
            <person name="Ye Y.-Q."/>
            <person name="Zhang Z.-R."/>
            <person name="Yuan S.-M."/>
            <person name="Zhang X.-Y."/>
        </authorList>
    </citation>
    <scope>NUCLEOTIDE SEQUENCE [LARGE SCALE GENOMIC DNA]</scope>
    <source>
        <strain evidence="2 3">SDUM1044001</strain>
    </source>
</reference>
<feature type="transmembrane region" description="Helical" evidence="1">
    <location>
        <begin position="138"/>
        <end position="156"/>
    </location>
</feature>
<keyword evidence="3" id="KW-1185">Reference proteome</keyword>
<evidence type="ECO:0000256" key="1">
    <source>
        <dbReference type="SAM" id="Phobius"/>
    </source>
</evidence>
<dbReference type="Proteomes" id="UP001378188">
    <property type="component" value="Unassembled WGS sequence"/>
</dbReference>
<keyword evidence="1" id="KW-1133">Transmembrane helix</keyword>
<evidence type="ECO:0000313" key="2">
    <source>
        <dbReference type="EMBL" id="MEJ8572731.1"/>
    </source>
</evidence>
<dbReference type="RefSeq" id="WP_340330418.1">
    <property type="nucleotide sequence ID" value="NZ_JAZHOF010000005.1"/>
</dbReference>
<feature type="transmembrane region" description="Helical" evidence="1">
    <location>
        <begin position="96"/>
        <end position="118"/>
    </location>
</feature>
<comment type="caution">
    <text evidence="2">The sequence shown here is derived from an EMBL/GenBank/DDBJ whole genome shotgun (WGS) entry which is preliminary data.</text>
</comment>